<gene>
    <name evidence="1" type="ordered locus">Belba_1352</name>
</gene>
<reference evidence="2" key="1">
    <citation type="submission" date="2012-06" db="EMBL/GenBank/DDBJ databases">
        <title>The complete genome of Belliella baltica DSM 15883.</title>
        <authorList>
            <person name="Lucas S."/>
            <person name="Copeland A."/>
            <person name="Lapidus A."/>
            <person name="Goodwin L."/>
            <person name="Pitluck S."/>
            <person name="Peters L."/>
            <person name="Mikhailova N."/>
            <person name="Davenport K."/>
            <person name="Kyrpides N."/>
            <person name="Mavromatis K."/>
            <person name="Pagani I."/>
            <person name="Ivanova N."/>
            <person name="Ovchinnikova G."/>
            <person name="Zeytun A."/>
            <person name="Detter J.C."/>
            <person name="Han C."/>
            <person name="Land M."/>
            <person name="Hauser L."/>
            <person name="Markowitz V."/>
            <person name="Cheng J.-F."/>
            <person name="Hugenholtz P."/>
            <person name="Woyke T."/>
            <person name="Wu D."/>
            <person name="Tindall B."/>
            <person name="Pomrenke H."/>
            <person name="Brambilla E."/>
            <person name="Klenk H.-P."/>
            <person name="Eisen J.A."/>
        </authorList>
    </citation>
    <scope>NUCLEOTIDE SEQUENCE [LARGE SCALE GENOMIC DNA]</scope>
    <source>
        <strain evidence="2">DSM 15883 / CIP 108006 / LMG 21964 / BA134</strain>
    </source>
</reference>
<dbReference type="Proteomes" id="UP000006050">
    <property type="component" value="Chromosome"/>
</dbReference>
<keyword evidence="2" id="KW-1185">Reference proteome</keyword>
<name>I3Z408_BELBD</name>
<dbReference type="HOGENOM" id="CLU_3340667_0_0_10"/>
<dbReference type="KEGG" id="bbd:Belba_1352"/>
<proteinExistence type="predicted"/>
<dbReference type="EMBL" id="CP003281">
    <property type="protein sequence ID" value="AFL83976.1"/>
    <property type="molecule type" value="Genomic_DNA"/>
</dbReference>
<evidence type="ECO:0000313" key="1">
    <source>
        <dbReference type="EMBL" id="AFL83976.1"/>
    </source>
</evidence>
<protein>
    <submittedName>
        <fullName evidence="1">Uncharacterized protein</fullName>
    </submittedName>
</protein>
<accession>I3Z408</accession>
<evidence type="ECO:0000313" key="2">
    <source>
        <dbReference type="Proteomes" id="UP000006050"/>
    </source>
</evidence>
<organism evidence="1 2">
    <name type="scientific">Belliella baltica (strain DSM 15883 / CIP 108006 / LMG 21964 / BA134)</name>
    <dbReference type="NCBI Taxonomy" id="866536"/>
    <lineage>
        <taxon>Bacteria</taxon>
        <taxon>Pseudomonadati</taxon>
        <taxon>Bacteroidota</taxon>
        <taxon>Cytophagia</taxon>
        <taxon>Cytophagales</taxon>
        <taxon>Cyclobacteriaceae</taxon>
        <taxon>Belliella</taxon>
    </lineage>
</organism>
<dbReference type="AlphaFoldDB" id="I3Z408"/>
<sequence>MQLSAKNILTPKQTAEHAVCVGFFGMGTASFSTTITG</sequence>